<dbReference type="PATRIC" id="fig|505341.3.peg.773"/>
<proteinExistence type="inferred from homology"/>
<comment type="similarity">
    <text evidence="1 4">Belongs to the glycerate kinase type-1 family.</text>
</comment>
<evidence type="ECO:0000313" key="6">
    <source>
        <dbReference type="Proteomes" id="UP000092649"/>
    </source>
</evidence>
<keyword evidence="6" id="KW-1185">Reference proteome</keyword>
<evidence type="ECO:0000256" key="4">
    <source>
        <dbReference type="PIRNR" id="PIRNR006078"/>
    </source>
</evidence>
<keyword evidence="3 4" id="KW-0418">Kinase</keyword>
<dbReference type="InterPro" id="IPR004381">
    <property type="entry name" value="Glycerate_kinase"/>
</dbReference>
<dbReference type="SUPFAM" id="SSF110738">
    <property type="entry name" value="Glycerate kinase I"/>
    <property type="match status" value="1"/>
</dbReference>
<reference evidence="5 6" key="1">
    <citation type="submission" date="2014-11" db="EMBL/GenBank/DDBJ databases">
        <title>Pan-genome of Gallibacterium spp.</title>
        <authorList>
            <person name="Kudirkiene E."/>
            <person name="Bojesen A.M."/>
        </authorList>
    </citation>
    <scope>NUCLEOTIDE SEQUENCE [LARGE SCALE GENOMIC DNA]</scope>
    <source>
        <strain evidence="5 6">F150</strain>
    </source>
</reference>
<comment type="caution">
    <text evidence="5">The sequence shown here is derived from an EMBL/GenBank/DDBJ whole genome shotgun (WGS) entry which is preliminary data.</text>
</comment>
<dbReference type="InterPro" id="IPR036129">
    <property type="entry name" value="Glycerate_kinase_sf"/>
</dbReference>
<evidence type="ECO:0000313" key="5">
    <source>
        <dbReference type="EMBL" id="OBW95258.1"/>
    </source>
</evidence>
<dbReference type="STRING" id="505341.QV08_07070"/>
<dbReference type="Pfam" id="PF02595">
    <property type="entry name" value="Gly_kinase"/>
    <property type="match status" value="1"/>
</dbReference>
<keyword evidence="2 4" id="KW-0808">Transferase</keyword>
<gene>
    <name evidence="5" type="ORF">QS62_03825</name>
</gene>
<evidence type="ECO:0000256" key="3">
    <source>
        <dbReference type="ARBA" id="ARBA00022777"/>
    </source>
</evidence>
<dbReference type="PIRSF" id="PIRSF006078">
    <property type="entry name" value="GlxK"/>
    <property type="match status" value="1"/>
</dbReference>
<dbReference type="InterPro" id="IPR018193">
    <property type="entry name" value="Glyc_kinase_flavodox-like_fold"/>
</dbReference>
<dbReference type="PANTHER" id="PTHR21599:SF7">
    <property type="entry name" value="GLYCERATE 2-KINASE"/>
    <property type="match status" value="1"/>
</dbReference>
<dbReference type="AlphaFoldDB" id="A0A1A7NZW8"/>
<protein>
    <submittedName>
        <fullName evidence="5">Glycerate kinase</fullName>
    </submittedName>
</protein>
<dbReference type="Gene3D" id="3.40.50.10350">
    <property type="entry name" value="Glycerate kinase, domain 1"/>
    <property type="match status" value="1"/>
</dbReference>
<sequence>MKVVIAPDSYKESLSAMRVANVIEKGFKQVFPDAEYVKVPVADGGEGTVETMVEATNGKVITVDVVGPLGEVMPAFWGISGDEKTAFIEIASASGLEQVPLEKRNPLITTTYGVGQLILSALDYGVTHFIVGLGGSATNDAGAGMLQALGVQLLDSEGKQIGYGGAELARLAKIDVSGLDARLANCQFEIACDVTNPLTGERGASAIFGPQKGATPEMVKQLDSALKHFANIIERDLGIAVAEIPGTGAAGGLGAAFAGFLHGSLKSGIKIIVELLALDKKVADADLVITGEGRIDHQSINGKVPVGVAAVAKKYHVPVIGIAGSLGKDIEVVHDYGIDAVFSILNKVCTFPEAMQDAEQNLEITARNVAEVIKMQFSAS</sequence>
<dbReference type="Gene3D" id="3.90.1510.10">
    <property type="entry name" value="Glycerate kinase, domain 2"/>
    <property type="match status" value="1"/>
</dbReference>
<dbReference type="InterPro" id="IPR018197">
    <property type="entry name" value="Glycerate_kinase_RE-like"/>
</dbReference>
<dbReference type="EMBL" id="JTJL01000013">
    <property type="protein sequence ID" value="OBW95258.1"/>
    <property type="molecule type" value="Genomic_DNA"/>
</dbReference>
<dbReference type="OrthoDB" id="9774290at2"/>
<accession>A0A1A7NZW8</accession>
<evidence type="ECO:0000256" key="1">
    <source>
        <dbReference type="ARBA" id="ARBA00006284"/>
    </source>
</evidence>
<dbReference type="Proteomes" id="UP000092649">
    <property type="component" value="Unassembled WGS sequence"/>
</dbReference>
<organism evidence="5 6">
    <name type="scientific">Gallibacterium salpingitidis</name>
    <dbReference type="NCBI Taxonomy" id="505341"/>
    <lineage>
        <taxon>Bacteria</taxon>
        <taxon>Pseudomonadati</taxon>
        <taxon>Pseudomonadota</taxon>
        <taxon>Gammaproteobacteria</taxon>
        <taxon>Pasteurellales</taxon>
        <taxon>Pasteurellaceae</taxon>
        <taxon>Gallibacterium</taxon>
    </lineage>
</organism>
<dbReference type="GO" id="GO:0008887">
    <property type="term" value="F:glycerate kinase activity"/>
    <property type="evidence" value="ECO:0007669"/>
    <property type="project" value="UniProtKB-UniRule"/>
</dbReference>
<evidence type="ECO:0000256" key="2">
    <source>
        <dbReference type="ARBA" id="ARBA00022679"/>
    </source>
</evidence>
<dbReference type="NCBIfam" id="TIGR00045">
    <property type="entry name" value="glycerate kinase"/>
    <property type="match status" value="1"/>
</dbReference>
<dbReference type="RefSeq" id="WP_066106192.1">
    <property type="nucleotide sequence ID" value="NZ_JTJL01000013.1"/>
</dbReference>
<dbReference type="GO" id="GO:0031388">
    <property type="term" value="P:organic acid phosphorylation"/>
    <property type="evidence" value="ECO:0007669"/>
    <property type="project" value="UniProtKB-UniRule"/>
</dbReference>
<dbReference type="PANTHER" id="PTHR21599">
    <property type="entry name" value="GLYCERATE KINASE"/>
    <property type="match status" value="1"/>
</dbReference>
<name>A0A1A7NZW8_9PAST</name>